<organism evidence="4 5">
    <name type="scientific">Parabacteroides faecis</name>
    <dbReference type="NCBI Taxonomy" id="1217282"/>
    <lineage>
        <taxon>Bacteria</taxon>
        <taxon>Pseudomonadati</taxon>
        <taxon>Bacteroidota</taxon>
        <taxon>Bacteroidia</taxon>
        <taxon>Bacteroidales</taxon>
        <taxon>Tannerellaceae</taxon>
        <taxon>Parabacteroides</taxon>
    </lineage>
</organism>
<dbReference type="InterPro" id="IPR032508">
    <property type="entry name" value="FecR_C"/>
</dbReference>
<dbReference type="RefSeq" id="WP_229801121.1">
    <property type="nucleotide sequence ID" value="NZ_BMPB01000012.1"/>
</dbReference>
<dbReference type="PANTHER" id="PTHR30273">
    <property type="entry name" value="PERIPLASMIC SIGNAL SENSOR AND SIGMA FACTOR ACTIVATOR FECR-RELATED"/>
    <property type="match status" value="1"/>
</dbReference>
<evidence type="ECO:0000313" key="4">
    <source>
        <dbReference type="EMBL" id="MBB4622617.1"/>
    </source>
</evidence>
<name>A0ABR6KNX4_9BACT</name>
<dbReference type="Proteomes" id="UP000533637">
    <property type="component" value="Unassembled WGS sequence"/>
</dbReference>
<feature type="transmembrane region" description="Helical" evidence="1">
    <location>
        <begin position="86"/>
        <end position="109"/>
    </location>
</feature>
<dbReference type="PIRSF" id="PIRSF018266">
    <property type="entry name" value="FecR"/>
    <property type="match status" value="1"/>
</dbReference>
<feature type="domain" description="FecR protein" evidence="2">
    <location>
        <begin position="125"/>
        <end position="212"/>
    </location>
</feature>
<dbReference type="PANTHER" id="PTHR30273:SF2">
    <property type="entry name" value="PROTEIN FECR"/>
    <property type="match status" value="1"/>
</dbReference>
<comment type="caution">
    <text evidence="4">The sequence shown here is derived from an EMBL/GenBank/DDBJ whole genome shotgun (WGS) entry which is preliminary data.</text>
</comment>
<feature type="domain" description="Protein FecR C-terminal" evidence="3">
    <location>
        <begin position="256"/>
        <end position="322"/>
    </location>
</feature>
<evidence type="ECO:0000313" key="5">
    <source>
        <dbReference type="Proteomes" id="UP000533637"/>
    </source>
</evidence>
<evidence type="ECO:0000256" key="1">
    <source>
        <dbReference type="SAM" id="Phobius"/>
    </source>
</evidence>
<keyword evidence="1" id="KW-0812">Transmembrane</keyword>
<keyword evidence="1" id="KW-1133">Transmembrane helix</keyword>
<dbReference type="Gene3D" id="2.60.120.1440">
    <property type="match status" value="1"/>
</dbReference>
<reference evidence="4 5" key="1">
    <citation type="submission" date="2020-08" db="EMBL/GenBank/DDBJ databases">
        <title>Genomic Encyclopedia of Type Strains, Phase IV (KMG-IV): sequencing the most valuable type-strain genomes for metagenomic binning, comparative biology and taxonomic classification.</title>
        <authorList>
            <person name="Goeker M."/>
        </authorList>
    </citation>
    <scope>NUCLEOTIDE SEQUENCE [LARGE SCALE GENOMIC DNA]</scope>
    <source>
        <strain evidence="4 5">DSM 102983</strain>
    </source>
</reference>
<dbReference type="Gene3D" id="3.55.50.30">
    <property type="match status" value="1"/>
</dbReference>
<sequence length="327" mass="37313">MDRNIPWDIIIKGFKHEISLEEQLDLERWLADEKNLSVYKDLQSLWLAIIEEGTTFESNVDALWAKMELRMKKDEPRIIKFSQASFRWFSGVACILILALLSLTGYISLETYKGGPVYTYSSLTGKSKVILPDGSQVWLNTESTLEYSASIWNKTRNVKLKGEAYFDVKKDPDRPFIVKSNNFDVRVHGTTFNVAARDNEPNINVSLLSGSVVVGNGSVSKTIVPGETAVCSKKQGSILTKKNDVLFAAMWANESIHFERKSIKELSKYLSKWYGVKIILDPLIPEDQAYTFSIRHEPLEEILRLMARTNPIQYSFDEKNIVKIMNK</sequence>
<dbReference type="Pfam" id="PF04773">
    <property type="entry name" value="FecR"/>
    <property type="match status" value="1"/>
</dbReference>
<gene>
    <name evidence="4" type="ORF">GGQ57_002517</name>
</gene>
<keyword evidence="5" id="KW-1185">Reference proteome</keyword>
<protein>
    <submittedName>
        <fullName evidence="4">Ferric-dicitrate binding protein FerR (Iron transport regulator)</fullName>
    </submittedName>
</protein>
<evidence type="ECO:0000259" key="3">
    <source>
        <dbReference type="Pfam" id="PF16344"/>
    </source>
</evidence>
<evidence type="ECO:0000259" key="2">
    <source>
        <dbReference type="Pfam" id="PF04773"/>
    </source>
</evidence>
<proteinExistence type="predicted"/>
<accession>A0ABR6KNX4</accession>
<dbReference type="InterPro" id="IPR012373">
    <property type="entry name" value="Ferrdict_sens_TM"/>
</dbReference>
<dbReference type="EMBL" id="JACHOC010000004">
    <property type="protein sequence ID" value="MBB4622617.1"/>
    <property type="molecule type" value="Genomic_DNA"/>
</dbReference>
<dbReference type="Pfam" id="PF16344">
    <property type="entry name" value="FecR_C"/>
    <property type="match status" value="1"/>
</dbReference>
<dbReference type="InterPro" id="IPR006860">
    <property type="entry name" value="FecR"/>
</dbReference>
<keyword evidence="1" id="KW-0472">Membrane</keyword>